<dbReference type="InterPro" id="IPR036594">
    <property type="entry name" value="Meth_synthase_dom"/>
</dbReference>
<dbReference type="EMBL" id="BLRY01000007">
    <property type="protein sequence ID" value="GFP26862.1"/>
    <property type="molecule type" value="Genomic_DNA"/>
</dbReference>
<evidence type="ECO:0000256" key="2">
    <source>
        <dbReference type="ARBA" id="ARBA00022723"/>
    </source>
</evidence>
<evidence type="ECO:0000256" key="3">
    <source>
        <dbReference type="ARBA" id="ARBA00023285"/>
    </source>
</evidence>
<dbReference type="GO" id="GO:0015948">
    <property type="term" value="P:methanogenesis"/>
    <property type="evidence" value="ECO:0007669"/>
    <property type="project" value="InterPro"/>
</dbReference>
<dbReference type="SMART" id="SM01018">
    <property type="entry name" value="B12-binding_2"/>
    <property type="match status" value="1"/>
</dbReference>
<dbReference type="PANTHER" id="PTHR45833:SF1">
    <property type="entry name" value="METHIONINE SYNTHASE"/>
    <property type="match status" value="1"/>
</dbReference>
<dbReference type="Gene3D" id="1.10.1240.10">
    <property type="entry name" value="Methionine synthase domain"/>
    <property type="match status" value="1"/>
</dbReference>
<keyword evidence="6" id="KW-0489">Methyltransferase</keyword>
<dbReference type="FunFam" id="3.40.50.280:FF:000003">
    <property type="entry name" value="Dimethylamine methyltransferase corrinoid protein"/>
    <property type="match status" value="1"/>
</dbReference>
<proteinExistence type="inferred from homology"/>
<feature type="domain" description="B12-binding" evidence="4">
    <location>
        <begin position="107"/>
        <end position="232"/>
    </location>
</feature>
<dbReference type="AlphaFoldDB" id="A0A6V8P2U3"/>
<name>A0A6V8P2U3_9ACTN</name>
<dbReference type="InterPro" id="IPR012741">
    <property type="entry name" value="Corrinoid_p"/>
</dbReference>
<dbReference type="GO" id="GO:0050897">
    <property type="term" value="F:cobalt ion binding"/>
    <property type="evidence" value="ECO:0007669"/>
    <property type="project" value="InterPro"/>
</dbReference>
<protein>
    <submittedName>
        <fullName evidence="6">5-methyltetrahydrofolate--homocysteine methyltransferase</fullName>
    </submittedName>
</protein>
<dbReference type="GO" id="GO:0046653">
    <property type="term" value="P:tetrahydrofolate metabolic process"/>
    <property type="evidence" value="ECO:0007669"/>
    <property type="project" value="TreeGrafter"/>
</dbReference>
<dbReference type="PROSITE" id="PS51332">
    <property type="entry name" value="B12_BINDING"/>
    <property type="match status" value="1"/>
</dbReference>
<dbReference type="CDD" id="cd02070">
    <property type="entry name" value="corrinoid_protein_B12-BD"/>
    <property type="match status" value="1"/>
</dbReference>
<evidence type="ECO:0000259" key="5">
    <source>
        <dbReference type="PROSITE" id="PS51337"/>
    </source>
</evidence>
<comment type="caution">
    <text evidence="6">The sequence shown here is derived from an EMBL/GenBank/DDBJ whole genome shotgun (WGS) entry which is preliminary data.</text>
</comment>
<dbReference type="Pfam" id="PF02607">
    <property type="entry name" value="B12-binding_2"/>
    <property type="match status" value="1"/>
</dbReference>
<keyword evidence="2" id="KW-0479">Metal-binding</keyword>
<dbReference type="NCBIfam" id="TIGR02370">
    <property type="entry name" value="pyl_corrinoid"/>
    <property type="match status" value="1"/>
</dbReference>
<evidence type="ECO:0000256" key="1">
    <source>
        <dbReference type="ARBA" id="ARBA00010854"/>
    </source>
</evidence>
<evidence type="ECO:0000313" key="8">
    <source>
        <dbReference type="Proteomes" id="UP000568877"/>
    </source>
</evidence>
<dbReference type="GO" id="GO:0032259">
    <property type="term" value="P:methylation"/>
    <property type="evidence" value="ECO:0007669"/>
    <property type="project" value="UniProtKB-KW"/>
</dbReference>
<dbReference type="GO" id="GO:0005829">
    <property type="term" value="C:cytosol"/>
    <property type="evidence" value="ECO:0007669"/>
    <property type="project" value="TreeGrafter"/>
</dbReference>
<evidence type="ECO:0000259" key="4">
    <source>
        <dbReference type="PROSITE" id="PS51332"/>
    </source>
</evidence>
<feature type="domain" description="B12-binding N-terminal" evidence="5">
    <location>
        <begin position="11"/>
        <end position="105"/>
    </location>
</feature>
<dbReference type="PANTHER" id="PTHR45833">
    <property type="entry name" value="METHIONINE SYNTHASE"/>
    <property type="match status" value="1"/>
</dbReference>
<dbReference type="GO" id="GO:0050667">
    <property type="term" value="P:homocysteine metabolic process"/>
    <property type="evidence" value="ECO:0007669"/>
    <property type="project" value="TreeGrafter"/>
</dbReference>
<dbReference type="GO" id="GO:0031419">
    <property type="term" value="F:cobalamin binding"/>
    <property type="evidence" value="ECO:0007669"/>
    <property type="project" value="InterPro"/>
</dbReference>
<dbReference type="Pfam" id="PF02310">
    <property type="entry name" value="B12-binding"/>
    <property type="match status" value="1"/>
</dbReference>
<dbReference type="InterPro" id="IPR050554">
    <property type="entry name" value="Met_Synthase/Corrinoid"/>
</dbReference>
<dbReference type="InterPro" id="IPR006158">
    <property type="entry name" value="Cobalamin-bd"/>
</dbReference>
<keyword evidence="3" id="KW-0170">Cobalt</keyword>
<dbReference type="Proteomes" id="UP000591948">
    <property type="component" value="Unassembled WGS sequence"/>
</dbReference>
<dbReference type="Gene3D" id="3.40.50.280">
    <property type="entry name" value="Cobalamin-binding domain"/>
    <property type="match status" value="1"/>
</dbReference>
<organism evidence="6 9">
    <name type="scientific">Candidatus Hakubella thermalkaliphila</name>
    <dbReference type="NCBI Taxonomy" id="2754717"/>
    <lineage>
        <taxon>Bacteria</taxon>
        <taxon>Bacillati</taxon>
        <taxon>Actinomycetota</taxon>
        <taxon>Actinomycetota incertae sedis</taxon>
        <taxon>Candidatus Hakubellales</taxon>
        <taxon>Candidatus Hakubellaceae</taxon>
        <taxon>Candidatus Hakubella</taxon>
    </lineage>
</organism>
<evidence type="ECO:0000313" key="6">
    <source>
        <dbReference type="EMBL" id="GFP26862.1"/>
    </source>
</evidence>
<keyword evidence="9" id="KW-1185">Reference proteome</keyword>
<dbReference type="EMBL" id="BLSA01000069">
    <property type="protein sequence ID" value="GFP32386.1"/>
    <property type="molecule type" value="Genomic_DNA"/>
</dbReference>
<dbReference type="GO" id="GO:0008705">
    <property type="term" value="F:methionine synthase activity"/>
    <property type="evidence" value="ECO:0007669"/>
    <property type="project" value="TreeGrafter"/>
</dbReference>
<accession>A0A6V8P2U3</accession>
<dbReference type="SUPFAM" id="SSF47644">
    <property type="entry name" value="Methionine synthase domain"/>
    <property type="match status" value="1"/>
</dbReference>
<gene>
    <name evidence="6" type="ORF">HKBW3S33_00276</name>
    <name evidence="7" type="ORF">HKBW3S42_00691</name>
</gene>
<dbReference type="Proteomes" id="UP000568877">
    <property type="component" value="Unassembled WGS sequence"/>
</dbReference>
<keyword evidence="6" id="KW-0808">Transferase</keyword>
<dbReference type="PROSITE" id="PS51337">
    <property type="entry name" value="B12_BINDING_NTER"/>
    <property type="match status" value="1"/>
</dbReference>
<dbReference type="InterPro" id="IPR003759">
    <property type="entry name" value="Cbl-bd_cap"/>
</dbReference>
<dbReference type="SUPFAM" id="SSF52242">
    <property type="entry name" value="Cobalamin (vitamin B12)-binding domain"/>
    <property type="match status" value="1"/>
</dbReference>
<evidence type="ECO:0000313" key="9">
    <source>
        <dbReference type="Proteomes" id="UP000591948"/>
    </source>
</evidence>
<dbReference type="InterPro" id="IPR036724">
    <property type="entry name" value="Cobalamin-bd_sf"/>
</dbReference>
<evidence type="ECO:0000313" key="7">
    <source>
        <dbReference type="EMBL" id="GFP32386.1"/>
    </source>
</evidence>
<comment type="similarity">
    <text evidence="1">Belongs to the methylamine corrinoid protein family.</text>
</comment>
<reference evidence="8 9" key="1">
    <citation type="journal article" date="2020" name="Front. Microbiol.">
        <title>Single-cell genomics of novel Actinobacteria with the Wood-Ljungdahl pathway discovered in a serpentinizing system.</title>
        <authorList>
            <person name="Merino N."/>
            <person name="Kawai M."/>
            <person name="Boyd E.S."/>
            <person name="Colman D.R."/>
            <person name="McGlynn S.E."/>
            <person name="Nealson K.H."/>
            <person name="Kurokawa K."/>
            <person name="Hongoh Y."/>
        </authorList>
    </citation>
    <scope>NUCLEOTIDE SEQUENCE [LARGE SCALE GENOMIC DNA]</scope>
    <source>
        <strain evidence="6 9">S33</strain>
        <strain evidence="7 8">S42</strain>
    </source>
</reference>
<sequence length="232" mass="25109">MPKKKSLDFKGHDIMNKEEVFASLTSAIVDLDEEKVKSAAAKVLELGIDPVEAIEKGLSKGMEIIGEKFRNLEVFLPELIMAADIFSTATQILGPEIAARKLEQPRKGKIVIGTVKGDIHKIGKDIVAMLLEVAGFEVHNLGEDVATSAFIKEAERVKADIIGLSSLLTSTMPAQKDLIDILKEKGVRDKYKIVVGGGPVSPEWAEQIGTDGYAETAEDAVSLALELVSQRK</sequence>